<dbReference type="PANTHER" id="PTHR24098:SF0">
    <property type="entry name" value="OUTER SEGMENT 5"/>
    <property type="match status" value="1"/>
</dbReference>
<dbReference type="GeneID" id="112467147"/>
<name>A0A6J1R9P4_9HYME</name>
<dbReference type="Proteomes" id="UP000504618">
    <property type="component" value="Unplaced"/>
</dbReference>
<dbReference type="OrthoDB" id="408728at2759"/>
<dbReference type="PANTHER" id="PTHR24098">
    <property type="entry name" value="OUTER SEGMENT 5"/>
    <property type="match status" value="1"/>
</dbReference>
<evidence type="ECO:0000259" key="1">
    <source>
        <dbReference type="Pfam" id="PF23335"/>
    </source>
</evidence>
<dbReference type="InterPro" id="IPR056456">
    <property type="entry name" value="Beta-prop_IFT80_2nd"/>
</dbReference>
<proteinExistence type="predicted"/>
<accession>A0A6J1R9P4</accession>
<evidence type="ECO:0000313" key="3">
    <source>
        <dbReference type="RefSeq" id="XP_024891397.1"/>
    </source>
</evidence>
<dbReference type="Pfam" id="PF23335">
    <property type="entry name" value="Beta-prop_IFT80_2nd"/>
    <property type="match status" value="1"/>
</dbReference>
<keyword evidence="2" id="KW-1185">Reference proteome</keyword>
<dbReference type="GO" id="GO:0005929">
    <property type="term" value="C:cilium"/>
    <property type="evidence" value="ECO:0007669"/>
    <property type="project" value="TreeGrafter"/>
</dbReference>
<reference evidence="3" key="1">
    <citation type="submission" date="2025-08" db="UniProtKB">
        <authorList>
            <consortium name="RefSeq"/>
        </authorList>
    </citation>
    <scope>IDENTIFICATION</scope>
    <source>
        <tissue evidence="3">Whole body</tissue>
    </source>
</reference>
<sequence>MAQNIAWATDANVLAAMLDANLSVWLCPNCVHYSDRKVIRRTRIDKENSEFGKQPNIVSVRNGMVMVRRGDGAIVASSFYNLFTSFHEHISNKKLKEALSLCRMAQV</sequence>
<protein>
    <submittedName>
        <fullName evidence="3">Intraflagellar transport protein 80 homolog</fullName>
    </submittedName>
</protein>
<gene>
    <name evidence="3" type="primary">LOC112467147</name>
</gene>
<dbReference type="RefSeq" id="XP_024891397.1">
    <property type="nucleotide sequence ID" value="XM_025035629.1"/>
</dbReference>
<dbReference type="GO" id="GO:0060271">
    <property type="term" value="P:cilium assembly"/>
    <property type="evidence" value="ECO:0007669"/>
    <property type="project" value="TreeGrafter"/>
</dbReference>
<evidence type="ECO:0000313" key="2">
    <source>
        <dbReference type="Proteomes" id="UP000504618"/>
    </source>
</evidence>
<feature type="domain" description="IFT80 second beta-propeller" evidence="1">
    <location>
        <begin position="1"/>
        <end position="79"/>
    </location>
</feature>
<dbReference type="AlphaFoldDB" id="A0A6J1R9P4"/>
<organism evidence="2 3">
    <name type="scientific">Temnothorax curvispinosus</name>
    <dbReference type="NCBI Taxonomy" id="300111"/>
    <lineage>
        <taxon>Eukaryota</taxon>
        <taxon>Metazoa</taxon>
        <taxon>Ecdysozoa</taxon>
        <taxon>Arthropoda</taxon>
        <taxon>Hexapoda</taxon>
        <taxon>Insecta</taxon>
        <taxon>Pterygota</taxon>
        <taxon>Neoptera</taxon>
        <taxon>Endopterygota</taxon>
        <taxon>Hymenoptera</taxon>
        <taxon>Apocrita</taxon>
        <taxon>Aculeata</taxon>
        <taxon>Formicoidea</taxon>
        <taxon>Formicidae</taxon>
        <taxon>Myrmicinae</taxon>
        <taxon>Temnothorax</taxon>
    </lineage>
</organism>
<dbReference type="GO" id="GO:0030992">
    <property type="term" value="C:intraciliary transport particle B"/>
    <property type="evidence" value="ECO:0007669"/>
    <property type="project" value="TreeGrafter"/>
</dbReference>